<evidence type="ECO:0000313" key="2">
    <source>
        <dbReference type="Proteomes" id="UP001172101"/>
    </source>
</evidence>
<dbReference type="Proteomes" id="UP001172101">
    <property type="component" value="Unassembled WGS sequence"/>
</dbReference>
<dbReference type="EMBL" id="JAUIRO010000008">
    <property type="protein sequence ID" value="KAK0703443.1"/>
    <property type="molecule type" value="Genomic_DNA"/>
</dbReference>
<comment type="caution">
    <text evidence="1">The sequence shown here is derived from an EMBL/GenBank/DDBJ whole genome shotgun (WGS) entry which is preliminary data.</text>
</comment>
<name>A0AA40DKR8_9PEZI</name>
<proteinExistence type="predicted"/>
<dbReference type="AlphaFoldDB" id="A0AA40DKR8"/>
<evidence type="ECO:0000313" key="1">
    <source>
        <dbReference type="EMBL" id="KAK0703443.1"/>
    </source>
</evidence>
<gene>
    <name evidence="1" type="ORF">B0T26DRAFT_731336</name>
</gene>
<dbReference type="RefSeq" id="XP_060290302.1">
    <property type="nucleotide sequence ID" value="XM_060443053.1"/>
</dbReference>
<organism evidence="1 2">
    <name type="scientific">Lasiosphaeria miniovina</name>
    <dbReference type="NCBI Taxonomy" id="1954250"/>
    <lineage>
        <taxon>Eukaryota</taxon>
        <taxon>Fungi</taxon>
        <taxon>Dikarya</taxon>
        <taxon>Ascomycota</taxon>
        <taxon>Pezizomycotina</taxon>
        <taxon>Sordariomycetes</taxon>
        <taxon>Sordariomycetidae</taxon>
        <taxon>Sordariales</taxon>
        <taxon>Lasiosphaeriaceae</taxon>
        <taxon>Lasiosphaeria</taxon>
    </lineage>
</organism>
<reference evidence="1" key="1">
    <citation type="submission" date="2023-06" db="EMBL/GenBank/DDBJ databases">
        <title>Genome-scale phylogeny and comparative genomics of the fungal order Sordariales.</title>
        <authorList>
            <consortium name="Lawrence Berkeley National Laboratory"/>
            <person name="Hensen N."/>
            <person name="Bonometti L."/>
            <person name="Westerberg I."/>
            <person name="Brannstrom I.O."/>
            <person name="Guillou S."/>
            <person name="Cros-Aarteil S."/>
            <person name="Calhoun S."/>
            <person name="Haridas S."/>
            <person name="Kuo A."/>
            <person name="Mondo S."/>
            <person name="Pangilinan J."/>
            <person name="Riley R."/>
            <person name="LaButti K."/>
            <person name="Andreopoulos B."/>
            <person name="Lipzen A."/>
            <person name="Chen C."/>
            <person name="Yanf M."/>
            <person name="Daum C."/>
            <person name="Ng V."/>
            <person name="Clum A."/>
            <person name="Steindorff A."/>
            <person name="Ohm R."/>
            <person name="Martin F."/>
            <person name="Silar P."/>
            <person name="Natvig D."/>
            <person name="Lalanne C."/>
            <person name="Gautier V."/>
            <person name="Ament-velasquez S.L."/>
            <person name="Kruys A."/>
            <person name="Hutchinson M.I."/>
            <person name="Powell A.J."/>
            <person name="Barry K."/>
            <person name="Miller A.N."/>
            <person name="Grigoriev I.V."/>
            <person name="Debuchy R."/>
            <person name="Gladieux P."/>
            <person name="Thoren M.H."/>
            <person name="Johannesson H."/>
        </authorList>
    </citation>
    <scope>NUCLEOTIDE SEQUENCE</scope>
    <source>
        <strain evidence="1">SMH2392-1A</strain>
    </source>
</reference>
<sequence length="68" mass="7863">MRRARRVVKQTLNLPVLNLNGNDYQGAERAYRQNLRGLLHEGYQKYKHGFYQLFSPTGFLVIASADHA</sequence>
<dbReference type="GeneID" id="85326323"/>
<keyword evidence="2" id="KW-1185">Reference proteome</keyword>
<protein>
    <submittedName>
        <fullName evidence="1">Uncharacterized protein</fullName>
    </submittedName>
</protein>
<accession>A0AA40DKR8</accession>